<evidence type="ECO:0000313" key="5">
    <source>
        <dbReference type="Proteomes" id="UP000254603"/>
    </source>
</evidence>
<dbReference type="GO" id="GO:0006751">
    <property type="term" value="P:glutathione catabolic process"/>
    <property type="evidence" value="ECO:0007669"/>
    <property type="project" value="InterPro"/>
</dbReference>
<dbReference type="SUPFAM" id="SSF110857">
    <property type="entry name" value="Gamma-glutamyl cyclotransferase-like"/>
    <property type="match status" value="1"/>
</dbReference>
<dbReference type="InterPro" id="IPR013024">
    <property type="entry name" value="GGCT-like"/>
</dbReference>
<dbReference type="EMBL" id="CP065725">
    <property type="protein sequence ID" value="QPT39470.1"/>
    <property type="molecule type" value="Genomic_DNA"/>
</dbReference>
<evidence type="ECO:0000256" key="1">
    <source>
        <dbReference type="ARBA" id="ARBA00012344"/>
    </source>
</evidence>
<name>A0A378XHS6_9BURK</name>
<sequence length="222" mass="25251">MSPLNRDSLANGNYLQSFKSTPGVEWWSKEQIIHSMKATLEKRPKNEPVWLFAYGSLIWNPQCHFVESVPALLKGWRRSFCMRLIAGRGSPEQPGRMLSLTPGGETKGLALRFAEDTLEQELLMVWLREMVGGSYCPDWAELALRDGRRVEAIIFRAHPEHQLHEEDDSIETIYPLINKANGVLGSNRDYVMSLHNALKEHDFEDDYVAALVKKLGTTKPLS</sequence>
<protein>
    <recommendedName>
        <fullName evidence="1">glutathione-specific gamma-glutamylcyclotransferase</fullName>
        <ecNumber evidence="1">4.3.2.7</ecNumber>
    </recommendedName>
</protein>
<dbReference type="GO" id="GO:0061928">
    <property type="term" value="F:glutathione specific gamma-glutamylcyclotransferase activity"/>
    <property type="evidence" value="ECO:0007669"/>
    <property type="project" value="UniProtKB-EC"/>
</dbReference>
<dbReference type="AlphaFoldDB" id="A0A378XHS6"/>
<dbReference type="Proteomes" id="UP000254603">
    <property type="component" value="Unassembled WGS sequence"/>
</dbReference>
<keyword evidence="2" id="KW-0456">Lyase</keyword>
<dbReference type="Pfam" id="PF04752">
    <property type="entry name" value="ChaC"/>
    <property type="match status" value="1"/>
</dbReference>
<reference evidence="3 6" key="2">
    <citation type="submission" date="2020-12" db="EMBL/GenBank/DDBJ databases">
        <title>FDA dAtabase for Regulatory Grade micrObial Sequences (FDA-ARGOS): Supporting development and validation of Infectious Disease Dx tests.</title>
        <authorList>
            <person name="Sproer C."/>
            <person name="Gronow S."/>
            <person name="Severitt S."/>
            <person name="Schroder I."/>
            <person name="Tallon L."/>
            <person name="Sadzewicz L."/>
            <person name="Zhao X."/>
            <person name="Boylan J."/>
            <person name="Ott S."/>
            <person name="Bowen H."/>
            <person name="Vavikolanu K."/>
            <person name="Mehta A."/>
            <person name="Aluvathingal J."/>
            <person name="Nadendla S."/>
            <person name="Lowell S."/>
            <person name="Myers T."/>
            <person name="Yan Y."/>
            <person name="Sichtig H."/>
        </authorList>
    </citation>
    <scope>NUCLEOTIDE SEQUENCE [LARGE SCALE GENOMIC DNA]</scope>
    <source>
        <strain evidence="3 6">FDAARGOS_872</strain>
    </source>
</reference>
<evidence type="ECO:0000313" key="3">
    <source>
        <dbReference type="EMBL" id="QPT39470.1"/>
    </source>
</evidence>
<accession>A0A378XHS6</accession>
<dbReference type="GO" id="GO:0005737">
    <property type="term" value="C:cytoplasm"/>
    <property type="evidence" value="ECO:0007669"/>
    <property type="project" value="TreeGrafter"/>
</dbReference>
<dbReference type="PANTHER" id="PTHR12192">
    <property type="entry name" value="CATION TRANSPORT PROTEIN CHAC-RELATED"/>
    <property type="match status" value="1"/>
</dbReference>
<dbReference type="InterPro" id="IPR006840">
    <property type="entry name" value="ChaC"/>
</dbReference>
<dbReference type="OrthoDB" id="9795692at2"/>
<proteinExistence type="predicted"/>
<dbReference type="InterPro" id="IPR036568">
    <property type="entry name" value="GGCT-like_sf"/>
</dbReference>
<evidence type="ECO:0000313" key="4">
    <source>
        <dbReference type="EMBL" id="SUA56315.1"/>
    </source>
</evidence>
<dbReference type="STRING" id="1122619.GCA_000373745_02175"/>
<dbReference type="CDD" id="cd06661">
    <property type="entry name" value="GGCT_like"/>
    <property type="match status" value="1"/>
</dbReference>
<dbReference type="EMBL" id="UGSB01000001">
    <property type="protein sequence ID" value="SUA56315.1"/>
    <property type="molecule type" value="Genomic_DNA"/>
</dbReference>
<organism evidence="4 5">
    <name type="scientific">Oligella ureolytica</name>
    <dbReference type="NCBI Taxonomy" id="90244"/>
    <lineage>
        <taxon>Bacteria</taxon>
        <taxon>Pseudomonadati</taxon>
        <taxon>Pseudomonadota</taxon>
        <taxon>Betaproteobacteria</taxon>
        <taxon>Burkholderiales</taxon>
        <taxon>Alcaligenaceae</taxon>
        <taxon>Oligella</taxon>
    </lineage>
</organism>
<dbReference type="RefSeq" id="WP_018575359.1">
    <property type="nucleotide sequence ID" value="NZ_CP065725.1"/>
</dbReference>
<keyword evidence="6" id="KW-1185">Reference proteome</keyword>
<evidence type="ECO:0000313" key="6">
    <source>
        <dbReference type="Proteomes" id="UP000594903"/>
    </source>
</evidence>
<dbReference type="Gene3D" id="3.10.490.10">
    <property type="entry name" value="Gamma-glutamyl cyclotransferase-like"/>
    <property type="match status" value="1"/>
</dbReference>
<reference evidence="4 5" key="1">
    <citation type="submission" date="2018-06" db="EMBL/GenBank/DDBJ databases">
        <authorList>
            <consortium name="Pathogen Informatics"/>
            <person name="Doyle S."/>
        </authorList>
    </citation>
    <scope>NUCLEOTIDE SEQUENCE [LARGE SCALE GENOMIC DNA]</scope>
    <source>
        <strain evidence="4 5">NCTC11997</strain>
    </source>
</reference>
<dbReference type="EC" id="4.3.2.7" evidence="1"/>
<dbReference type="PANTHER" id="PTHR12192:SF2">
    <property type="entry name" value="GLUTATHIONE-SPECIFIC GAMMA-GLUTAMYLCYCLOTRANSFERASE 2"/>
    <property type="match status" value="1"/>
</dbReference>
<gene>
    <name evidence="3" type="ORF">I6G29_09940</name>
    <name evidence="4" type="ORF">NCTC11997_02054</name>
</gene>
<dbReference type="Proteomes" id="UP000594903">
    <property type="component" value="Chromosome"/>
</dbReference>
<evidence type="ECO:0000256" key="2">
    <source>
        <dbReference type="ARBA" id="ARBA00023239"/>
    </source>
</evidence>